<proteinExistence type="predicted"/>
<dbReference type="EMBL" id="CAJNYV010000003">
    <property type="protein sequence ID" value="CAF3316209.1"/>
    <property type="molecule type" value="Genomic_DNA"/>
</dbReference>
<evidence type="ECO:0000259" key="4">
    <source>
        <dbReference type="PROSITE" id="PS52042"/>
    </source>
</evidence>
<dbReference type="Pfam" id="PF22069">
    <property type="entry name" value="Androglobin_IV"/>
    <property type="match status" value="1"/>
</dbReference>
<evidence type="ECO:0000259" key="3">
    <source>
        <dbReference type="PROSITE" id="PS50203"/>
    </source>
</evidence>
<dbReference type="Pfam" id="PF00648">
    <property type="entry name" value="Peptidase_C2"/>
    <property type="match status" value="1"/>
</dbReference>
<evidence type="ECO:0008006" key="7">
    <source>
        <dbReference type="Google" id="ProtNLM"/>
    </source>
</evidence>
<feature type="domain" description="Globin" evidence="4">
    <location>
        <begin position="963"/>
        <end position="1225"/>
    </location>
</feature>
<dbReference type="InterPro" id="IPR054095">
    <property type="entry name" value="Androglobin_V"/>
</dbReference>
<organism evidence="5 6">
    <name type="scientific">Rotaria socialis</name>
    <dbReference type="NCBI Taxonomy" id="392032"/>
    <lineage>
        <taxon>Eukaryota</taxon>
        <taxon>Metazoa</taxon>
        <taxon>Spiralia</taxon>
        <taxon>Gnathifera</taxon>
        <taxon>Rotifera</taxon>
        <taxon>Eurotatoria</taxon>
        <taxon>Bdelloidea</taxon>
        <taxon>Philodinida</taxon>
        <taxon>Philodinidae</taxon>
        <taxon>Rotaria</taxon>
    </lineage>
</organism>
<feature type="compositionally biased region" description="Basic and acidic residues" evidence="2">
    <location>
        <begin position="1464"/>
        <end position="1477"/>
    </location>
</feature>
<dbReference type="PROSITE" id="PS50203">
    <property type="entry name" value="CALPAIN_CAT"/>
    <property type="match status" value="1"/>
</dbReference>
<dbReference type="Pfam" id="PF22070">
    <property type="entry name" value="Androglobin_V"/>
    <property type="match status" value="1"/>
</dbReference>
<dbReference type="PROSITE" id="PS52042">
    <property type="entry name" value="GLOBIN_CP_ADGB"/>
    <property type="match status" value="1"/>
</dbReference>
<dbReference type="InterPro" id="IPR057249">
    <property type="entry name" value="Globin_CP_ADGB"/>
</dbReference>
<dbReference type="PROSITE" id="PS50096">
    <property type="entry name" value="IQ"/>
    <property type="match status" value="1"/>
</dbReference>
<feature type="region of interest" description="Disordered" evidence="2">
    <location>
        <begin position="1101"/>
        <end position="1155"/>
    </location>
</feature>
<feature type="region of interest" description="Disordered" evidence="2">
    <location>
        <begin position="409"/>
        <end position="428"/>
    </location>
</feature>
<dbReference type="SMART" id="SM00230">
    <property type="entry name" value="CysPc"/>
    <property type="match status" value="1"/>
</dbReference>
<dbReference type="GO" id="GO:0004198">
    <property type="term" value="F:calcium-dependent cysteine-type endopeptidase activity"/>
    <property type="evidence" value="ECO:0007669"/>
    <property type="project" value="InterPro"/>
</dbReference>
<accession>A0A817TGM2</accession>
<dbReference type="SUPFAM" id="SSF54001">
    <property type="entry name" value="Cysteine proteinases"/>
    <property type="match status" value="1"/>
</dbReference>
<sequence>MKHYTTVTKLVHYSSKFTFDYDERYSRQYSTFRDRRLSSTMDWTDRVTYLKLDHSYAKHGKILKMHRSISSKFVTGNRRRRNRVSRLIDNRQFRLAPMWPEWNETDVNTESWDTGTVKKKDTASVRSRIDIKINASTGTHAFEDPEGKIELPPSLKIEQWKRPSEFLTTDKSPVVVDTDLGIQSFDLVKPNQHLHHSEIMRKIISEITALWDICRKERYKNTNITSDNTNESNRRIERTWRPWEHIYALNKVSKQPFITPYNPSGKYVVRLFFLGAWRKIIIDDTIPFDSENRCLLPQTSLPHELWPMLLSKALLKIISLDFNASNDILESSDASVIHSLTGWVPEFIPLKYTHAEKIWNFLRYDRSNQYVSGNASEVNKNMSSFGPVPLFKWPDLKVHLPGERVLINNSSDHSHGKKLNRTESSNHLHIPKDSLVVKTPSHKENRSNASSNVSISREAKRLSVCGRGTTMDDSGLSFDDLMIPEAPKLIVFGTTLHSQPTLMSSHRETADRRERLRRYNLNDTFSTSMLLTSIRDIPLEPPSSLEYVPSWKLIRPKKPKVLPHAEPIVPHESKPERWIEITSPYINYPTASALNIKPTIRSHSIIHHIGTLNISSHLNRSVKHFTVPDHSNIIEIDEEEDIENGKLKLESNIELVQNNRNLSFSLPKQDSTANIIHENPDGSLRSSESKSKIEIPIDRMKTPQKSAVIGTKISSDTVSMKTKGGESDQLTSRIDAPTIGNNVEQQSVRLPSRKSKKTTHMTPKIWMDFDDFCACFTSIIVFHNPHGYRHRDKYTELKFVPYQHPVGSVVKEKKKEPNQSIVQQIPNLQDDRSSLYVFVDSTRETQNKNIELIVSLTSLSRWYDATLHENIVLNEKLARGTTATTEKVSIDASLAKRTVSQKEIIPQVGSLIAEIHSWKSVTMGQPILRLHTTATKAALLTVPPGRHVIKLMNTSPLAFNLQLLSDTNDFMLVDEDQLLNKITSVPEDTNFILRAEELFLALDDSIENFHLVDQKENKLYNLFSSYCEQAPKSIDLSIQICFTVFNQALYSTLRSTIAVSGPGINVDTQFAWRCFTNDLSTPDILTAYDVKRSIVRSPSRHSARIIGSSSVPTGTNITNKKTVGSRDKSSDDKTTLKQQPPSTADRQEESSSSLLTQELSEHEMISIVNIQKSIRGFLQRRIALARMPGTEKNLRIQHILQSSMSSLKADQKKSSLLLFRTFLSMKPELVQCFSFRHDDWNMITYRDYNGIYQEQPANHWFVLLRQIFHFNEDSLIAAKFLSHLPNTLLRVINNDTYDEMPLVFNKLRPGVFTKNKNGYTFFAEGISLEQAILSDRFRLRLISSYTVLPDTNTDQIKSLFTTKELIDYYVPNREQVLCRYRVNITDNINQTGLNFHLASVQFTASKSDVLMRLTVLDNNEEIVSVEGKGCLVLPAILFMRTITKAVPSQSSSRPPSKLPTGTRNKKDLNNTYQDKDGTTNGMRRKSNSQVGLPIADEEDKNHKYIIQVTVLRKSWPLTEDQWRFVEQLEEQEKNEMKVFNRQSSPIKIARSVSTSPSKRRTGQTNSNVATTTTTTATNKAKTSTGASGRGITSPSSRAKSSKENIEKTIDRTKPHWILRIISDADKADELIIRKDTERKEKLMNMKRAWETLQAGRAENAMESRQRFLDSLQTKTDEVSSSEITDDTTIVSEIHTDEETNCIITSSTIESQQVIKQTSPTKKNVSSTKKGSAKDEISKQTELAESFTSSASQADESLLDEPPPSIKFKAALPPLDLTPFLKQKLLSDGSIVNYDLFEKEDLQIRQNNFTEYSKHMDEIRQTRQVDQSNRYKEKIRQLEDYVDLQAKTDHIRRTMNEPREAFRQRFLEIERIRLQELAAREQQLIDEGTALVAATAKPVKKKILTGKKKNH</sequence>
<dbReference type="InterPro" id="IPR038765">
    <property type="entry name" value="Papain-like_cys_pep_sf"/>
</dbReference>
<dbReference type="PANTHER" id="PTHR46298:SF1">
    <property type="entry name" value="ANDROGLOBIN"/>
    <property type="match status" value="1"/>
</dbReference>
<feature type="compositionally biased region" description="Basic and acidic residues" evidence="2">
    <location>
        <begin position="1124"/>
        <end position="1135"/>
    </location>
</feature>
<name>A0A817TGM2_9BILA</name>
<feature type="region of interest" description="Disordered" evidence="2">
    <location>
        <begin position="1550"/>
        <end position="1607"/>
    </location>
</feature>
<comment type="caution">
    <text evidence="1">Lacks conserved residue(s) required for the propagation of feature annotation.</text>
</comment>
<dbReference type="GO" id="GO:0006508">
    <property type="term" value="P:proteolysis"/>
    <property type="evidence" value="ECO:0007669"/>
    <property type="project" value="InterPro"/>
</dbReference>
<reference evidence="5" key="1">
    <citation type="submission" date="2021-02" db="EMBL/GenBank/DDBJ databases">
        <authorList>
            <person name="Nowell W R."/>
        </authorList>
    </citation>
    <scope>NUCLEOTIDE SEQUENCE</scope>
</reference>
<evidence type="ECO:0000313" key="6">
    <source>
        <dbReference type="Proteomes" id="UP000663865"/>
    </source>
</evidence>
<feature type="compositionally biased region" description="Polar residues" evidence="2">
    <location>
        <begin position="1712"/>
        <end position="1729"/>
    </location>
</feature>
<dbReference type="InterPro" id="IPR054093">
    <property type="entry name" value="Androglobin_II"/>
</dbReference>
<dbReference type="InterPro" id="IPR053033">
    <property type="entry name" value="Androglobin-like"/>
</dbReference>
<evidence type="ECO:0000256" key="1">
    <source>
        <dbReference type="PROSITE-ProRule" id="PRU00239"/>
    </source>
</evidence>
<feature type="compositionally biased region" description="Polar residues" evidence="2">
    <location>
        <begin position="1107"/>
        <end position="1122"/>
    </location>
</feature>
<feature type="region of interest" description="Disordered" evidence="2">
    <location>
        <begin position="1447"/>
        <end position="1495"/>
    </location>
</feature>
<feature type="compositionally biased region" description="Polar residues" evidence="2">
    <location>
        <begin position="1739"/>
        <end position="1754"/>
    </location>
</feature>
<feature type="domain" description="Calpain catalytic" evidence="3">
    <location>
        <begin position="159"/>
        <end position="359"/>
    </location>
</feature>
<feature type="compositionally biased region" description="Polar residues" evidence="2">
    <location>
        <begin position="1447"/>
        <end position="1462"/>
    </location>
</feature>
<dbReference type="InterPro" id="IPR054094">
    <property type="entry name" value="Androglobin_IV"/>
</dbReference>
<feature type="compositionally biased region" description="Low complexity" evidence="2">
    <location>
        <begin position="1564"/>
        <end position="1584"/>
    </location>
</feature>
<dbReference type="InterPro" id="IPR001300">
    <property type="entry name" value="Peptidase_C2_calpain_cat"/>
</dbReference>
<dbReference type="Pfam" id="PF22068">
    <property type="entry name" value="Androglobin_II"/>
    <property type="match status" value="1"/>
</dbReference>
<comment type="caution">
    <text evidence="5">The sequence shown here is derived from an EMBL/GenBank/DDBJ whole genome shotgun (WGS) entry which is preliminary data.</text>
</comment>
<dbReference type="PANTHER" id="PTHR46298">
    <property type="entry name" value="ANDROGLOBIN"/>
    <property type="match status" value="1"/>
</dbReference>
<evidence type="ECO:0000313" key="5">
    <source>
        <dbReference type="EMBL" id="CAF3316209.1"/>
    </source>
</evidence>
<gene>
    <name evidence="5" type="ORF">KIK155_LOCUS52</name>
</gene>
<dbReference type="CDD" id="cd22307">
    <property type="entry name" value="Adgb_C_mid-like"/>
    <property type="match status" value="1"/>
</dbReference>
<feature type="region of interest" description="Disordered" evidence="2">
    <location>
        <begin position="1712"/>
        <end position="1761"/>
    </location>
</feature>
<dbReference type="Proteomes" id="UP000663865">
    <property type="component" value="Unassembled WGS sequence"/>
</dbReference>
<protein>
    <recommendedName>
        <fullName evidence="7">Calpain catalytic domain-containing protein</fullName>
    </recommendedName>
</protein>
<evidence type="ECO:0000256" key="2">
    <source>
        <dbReference type="SAM" id="MobiDB-lite"/>
    </source>
</evidence>